<gene>
    <name evidence="3" type="ORF">IscW_ISCW016202</name>
</gene>
<keyword evidence="5" id="KW-1185">Reference proteome</keyword>
<feature type="region of interest" description="Disordered" evidence="1">
    <location>
        <begin position="164"/>
        <end position="186"/>
    </location>
</feature>
<evidence type="ECO:0000313" key="4">
    <source>
        <dbReference type="EnsemblMetazoa" id="ISCW016202-PA"/>
    </source>
</evidence>
<accession>B7P0S8</accession>
<dbReference type="Proteomes" id="UP000001555">
    <property type="component" value="Unassembled WGS sequence"/>
</dbReference>
<dbReference type="PaxDb" id="6945-B7P0S8"/>
<feature type="region of interest" description="Disordered" evidence="1">
    <location>
        <begin position="19"/>
        <end position="102"/>
    </location>
</feature>
<dbReference type="EnsemblMetazoa" id="ISCW016202-RA">
    <property type="protein sequence ID" value="ISCW016202-PA"/>
    <property type="gene ID" value="ISCW016202"/>
</dbReference>
<dbReference type="EMBL" id="DS612847">
    <property type="protein sequence ID" value="EEC00154.1"/>
    <property type="molecule type" value="Genomic_DNA"/>
</dbReference>
<protein>
    <submittedName>
        <fullName evidence="3 4">Uncharacterized protein</fullName>
    </submittedName>
</protein>
<dbReference type="AlphaFoldDB" id="B7P0S8"/>
<dbReference type="VEuPathDB" id="VectorBase:ISCW016202"/>
<feature type="transmembrane region" description="Helical" evidence="2">
    <location>
        <begin position="132"/>
        <end position="156"/>
    </location>
</feature>
<sequence>MASSRPDALAATLSVLGESRTAQFSTGRGSRLRNLPANAPQEAALPPRADPRRQSVADSGARNARLPVLAPPEPARDGAAPSAGTSQRTSGPGGDVESSQSAASPVVLKVTLAVSGPSYQFQTEVPEPASRVWYYVWTMTSVTFICILIPLGVFLLPYSPTLAGRRPTSGKGNQTPAHESDDDESMNLTEQQYCTRTFSPDMAQTPRPAPQDDYEFDLPLNNTKLQFRQLFCVFSAKQVDAGACLAELT</sequence>
<reference evidence="4" key="2">
    <citation type="submission" date="2020-05" db="UniProtKB">
        <authorList>
            <consortium name="EnsemblMetazoa"/>
        </authorList>
    </citation>
    <scope>IDENTIFICATION</scope>
    <source>
        <strain evidence="4">wikel</strain>
    </source>
</reference>
<proteinExistence type="predicted"/>
<evidence type="ECO:0000256" key="2">
    <source>
        <dbReference type="SAM" id="Phobius"/>
    </source>
</evidence>
<evidence type="ECO:0000313" key="5">
    <source>
        <dbReference type="Proteomes" id="UP000001555"/>
    </source>
</evidence>
<dbReference type="VEuPathDB" id="VectorBase:ISCI016202"/>
<keyword evidence="2" id="KW-0472">Membrane</keyword>
<name>B7P0S8_IXOSC</name>
<evidence type="ECO:0000313" key="3">
    <source>
        <dbReference type="EMBL" id="EEC00154.1"/>
    </source>
</evidence>
<dbReference type="EMBL" id="ABJB010777539">
    <property type="status" value="NOT_ANNOTATED_CDS"/>
    <property type="molecule type" value="Genomic_DNA"/>
</dbReference>
<keyword evidence="2" id="KW-1133">Transmembrane helix</keyword>
<keyword evidence="2" id="KW-0812">Transmembrane</keyword>
<reference evidence="3 5" key="1">
    <citation type="submission" date="2008-03" db="EMBL/GenBank/DDBJ databases">
        <title>Annotation of Ixodes scapularis.</title>
        <authorList>
            <consortium name="Ixodes scapularis Genome Project Consortium"/>
            <person name="Caler E."/>
            <person name="Hannick L.I."/>
            <person name="Bidwell S."/>
            <person name="Joardar V."/>
            <person name="Thiagarajan M."/>
            <person name="Amedeo P."/>
            <person name="Galinsky K.J."/>
            <person name="Schobel S."/>
            <person name="Inman J."/>
            <person name="Hostetler J."/>
            <person name="Miller J."/>
            <person name="Hammond M."/>
            <person name="Megy K."/>
            <person name="Lawson D."/>
            <person name="Kodira C."/>
            <person name="Sutton G."/>
            <person name="Meyer J."/>
            <person name="Hill C.A."/>
            <person name="Birren B."/>
            <person name="Nene V."/>
            <person name="Collins F."/>
            <person name="Alarcon-Chaidez F."/>
            <person name="Wikel S."/>
            <person name="Strausberg R."/>
        </authorList>
    </citation>
    <scope>NUCLEOTIDE SEQUENCE [LARGE SCALE GENOMIC DNA]</scope>
    <source>
        <strain evidence="5">Wikel</strain>
        <strain evidence="3">Wikel colony</strain>
    </source>
</reference>
<evidence type="ECO:0000256" key="1">
    <source>
        <dbReference type="SAM" id="MobiDB-lite"/>
    </source>
</evidence>
<organism>
    <name type="scientific">Ixodes scapularis</name>
    <name type="common">Black-legged tick</name>
    <name type="synonym">Deer tick</name>
    <dbReference type="NCBI Taxonomy" id="6945"/>
    <lineage>
        <taxon>Eukaryota</taxon>
        <taxon>Metazoa</taxon>
        <taxon>Ecdysozoa</taxon>
        <taxon>Arthropoda</taxon>
        <taxon>Chelicerata</taxon>
        <taxon>Arachnida</taxon>
        <taxon>Acari</taxon>
        <taxon>Parasitiformes</taxon>
        <taxon>Ixodida</taxon>
        <taxon>Ixodoidea</taxon>
        <taxon>Ixodidae</taxon>
        <taxon>Ixodinae</taxon>
        <taxon>Ixodes</taxon>
    </lineage>
</organism>
<dbReference type="EMBL" id="ABJB010411122">
    <property type="status" value="NOT_ANNOTATED_CDS"/>
    <property type="molecule type" value="Genomic_DNA"/>
</dbReference>
<dbReference type="HOGENOM" id="CLU_1116786_0_0_1"/>
<dbReference type="InParanoid" id="B7P0S8"/>
<dbReference type="EMBL" id="ABJB010878272">
    <property type="status" value="NOT_ANNOTATED_CDS"/>
    <property type="molecule type" value="Genomic_DNA"/>
</dbReference>